<protein>
    <recommendedName>
        <fullName evidence="3">Solute-binding protein family 3/N-terminal domain-containing protein</fullName>
    </recommendedName>
</protein>
<name>Q2W3M3_PARM1</name>
<evidence type="ECO:0000313" key="1">
    <source>
        <dbReference type="EMBL" id="BAE51552.1"/>
    </source>
</evidence>
<dbReference type="AlphaFoldDB" id="Q2W3M3"/>
<reference evidence="1 2" key="1">
    <citation type="journal article" date="2005" name="DNA Res.">
        <title>Complete genome sequence of the facultative anaerobic magnetotactic bacterium Magnetospirillum sp. strain AMB-1.</title>
        <authorList>
            <person name="Matsunaga T."/>
            <person name="Okamura Y."/>
            <person name="Fukuda Y."/>
            <person name="Wahyudi A.T."/>
            <person name="Murase Y."/>
            <person name="Takeyama H."/>
        </authorList>
    </citation>
    <scope>NUCLEOTIDE SEQUENCE [LARGE SCALE GENOMIC DNA]</scope>
    <source>
        <strain evidence="2">ATCC 700264 / AMB-1</strain>
    </source>
</reference>
<organism evidence="1 2">
    <name type="scientific">Paramagnetospirillum magneticum (strain ATCC 700264 / AMB-1)</name>
    <name type="common">Magnetospirillum magneticum</name>
    <dbReference type="NCBI Taxonomy" id="342108"/>
    <lineage>
        <taxon>Bacteria</taxon>
        <taxon>Pseudomonadati</taxon>
        <taxon>Pseudomonadota</taxon>
        <taxon>Alphaproteobacteria</taxon>
        <taxon>Rhodospirillales</taxon>
        <taxon>Magnetospirillaceae</taxon>
        <taxon>Paramagnetospirillum</taxon>
    </lineage>
</organism>
<evidence type="ECO:0008006" key="3">
    <source>
        <dbReference type="Google" id="ProtNLM"/>
    </source>
</evidence>
<dbReference type="Gene3D" id="3.40.190.10">
    <property type="entry name" value="Periplasmic binding protein-like II"/>
    <property type="match status" value="2"/>
</dbReference>
<gene>
    <name evidence="1" type="ordered locus">amb2748</name>
</gene>
<dbReference type="STRING" id="342108.amb2748"/>
<accession>Q2W3M3</accession>
<proteinExistence type="predicted"/>
<sequence length="274" mass="29017">MSRLITVRRHGSIPSGNGGEVCMVLGPMKSGIVAAALVCLAGSPTLARDLVIGVEAIDYSPVYGVRDGHFQGAAREILDAFAVAKGHRLTFQALPVKRLYAELGRGGIDLKFPDSPDWAPALRQGRSPVFSKPVINYIDGTIVRAEVSAMGVEGIHSLGTIAGFTPFAWGERLKSGAVELKENSSFEQLLRQVQTRRIDGAYGNVAVALNTADSIPGMAGGLAFAPNLPHVVDSYRLSSVGAPELVAEFDDWLGKNGKLVAEIIARTGAEKGMH</sequence>
<dbReference type="EMBL" id="AP007255">
    <property type="protein sequence ID" value="BAE51552.1"/>
    <property type="molecule type" value="Genomic_DNA"/>
</dbReference>
<keyword evidence="2" id="KW-1185">Reference proteome</keyword>
<dbReference type="KEGG" id="mag:amb2748"/>
<dbReference type="HOGENOM" id="CLU_090562_0_0_5"/>
<dbReference type="Proteomes" id="UP000007058">
    <property type="component" value="Chromosome"/>
</dbReference>
<dbReference type="SUPFAM" id="SSF53850">
    <property type="entry name" value="Periplasmic binding protein-like II"/>
    <property type="match status" value="1"/>
</dbReference>
<evidence type="ECO:0000313" key="2">
    <source>
        <dbReference type="Proteomes" id="UP000007058"/>
    </source>
</evidence>